<dbReference type="EMBL" id="UINC01080180">
    <property type="protein sequence ID" value="SVC22879.1"/>
    <property type="molecule type" value="Genomic_DNA"/>
</dbReference>
<dbReference type="SUPFAM" id="SSF53756">
    <property type="entry name" value="UDP-Glycosyltransferase/glycogen phosphorylase"/>
    <property type="match status" value="1"/>
</dbReference>
<evidence type="ECO:0000259" key="2">
    <source>
        <dbReference type="Pfam" id="PF13439"/>
    </source>
</evidence>
<evidence type="ECO:0000313" key="3">
    <source>
        <dbReference type="EMBL" id="SVC22879.1"/>
    </source>
</evidence>
<dbReference type="GO" id="GO:0016758">
    <property type="term" value="F:hexosyltransferase activity"/>
    <property type="evidence" value="ECO:0007669"/>
    <property type="project" value="TreeGrafter"/>
</dbReference>
<gene>
    <name evidence="3" type="ORF">METZ01_LOCUS275733</name>
</gene>
<sequence>MNIGGPAWQVSVLVRGLNPDQFESQLISGQVADGEADFVDLRDPELPILRVAALGRSIRFGDDFRAFAEIRRAVVAFRPDIVHTHTGKAGVLGRIAAATSRVPITVHTFHGHTLHSYFKRPSAQILRLIESRLANRTTSLVAVGTRVRDDLLEAGIGRVDQYSVIPPGVDLGSLPDQVSARIALGLPLDQPVVLFVGRLTTVKRPDRLIDAMASVLQRLPKALLVIAGEGDLFDETRLKAEPLGPSVRFLGWQQDLNRVYAAADVAVLTSD</sequence>
<reference evidence="3" key="1">
    <citation type="submission" date="2018-05" db="EMBL/GenBank/DDBJ databases">
        <authorList>
            <person name="Lanie J.A."/>
            <person name="Ng W.-L."/>
            <person name="Kazmierczak K.M."/>
            <person name="Andrzejewski T.M."/>
            <person name="Davidsen T.M."/>
            <person name="Wayne K.J."/>
            <person name="Tettelin H."/>
            <person name="Glass J.I."/>
            <person name="Rusch D."/>
            <person name="Podicherti R."/>
            <person name="Tsui H.-C.T."/>
            <person name="Winkler M.E."/>
        </authorList>
    </citation>
    <scope>NUCLEOTIDE SEQUENCE</scope>
</reference>
<dbReference type="Pfam" id="PF00534">
    <property type="entry name" value="Glycos_transf_1"/>
    <property type="match status" value="1"/>
</dbReference>
<name>A0A382KF88_9ZZZZ</name>
<feature type="domain" description="Glycosyl transferase family 1" evidence="1">
    <location>
        <begin position="182"/>
        <end position="270"/>
    </location>
</feature>
<accession>A0A382KF88</accession>
<feature type="domain" description="Glycosyltransferase subfamily 4-like N-terminal" evidence="2">
    <location>
        <begin position="3"/>
        <end position="171"/>
    </location>
</feature>
<dbReference type="InterPro" id="IPR050194">
    <property type="entry name" value="Glycosyltransferase_grp1"/>
</dbReference>
<dbReference type="Pfam" id="PF13439">
    <property type="entry name" value="Glyco_transf_4"/>
    <property type="match status" value="1"/>
</dbReference>
<organism evidence="3">
    <name type="scientific">marine metagenome</name>
    <dbReference type="NCBI Taxonomy" id="408172"/>
    <lineage>
        <taxon>unclassified sequences</taxon>
        <taxon>metagenomes</taxon>
        <taxon>ecological metagenomes</taxon>
    </lineage>
</organism>
<evidence type="ECO:0008006" key="4">
    <source>
        <dbReference type="Google" id="ProtNLM"/>
    </source>
</evidence>
<dbReference type="AlphaFoldDB" id="A0A382KF88"/>
<dbReference type="PANTHER" id="PTHR45947:SF3">
    <property type="entry name" value="SULFOQUINOVOSYL TRANSFERASE SQD2"/>
    <property type="match status" value="1"/>
</dbReference>
<dbReference type="Gene3D" id="3.40.50.2000">
    <property type="entry name" value="Glycogen Phosphorylase B"/>
    <property type="match status" value="2"/>
</dbReference>
<evidence type="ECO:0000259" key="1">
    <source>
        <dbReference type="Pfam" id="PF00534"/>
    </source>
</evidence>
<feature type="non-terminal residue" evidence="3">
    <location>
        <position position="271"/>
    </location>
</feature>
<dbReference type="PANTHER" id="PTHR45947">
    <property type="entry name" value="SULFOQUINOVOSYL TRANSFERASE SQD2"/>
    <property type="match status" value="1"/>
</dbReference>
<dbReference type="InterPro" id="IPR028098">
    <property type="entry name" value="Glyco_trans_4-like_N"/>
</dbReference>
<proteinExistence type="predicted"/>
<dbReference type="InterPro" id="IPR001296">
    <property type="entry name" value="Glyco_trans_1"/>
</dbReference>
<protein>
    <recommendedName>
        <fullName evidence="4">Glycosyltransferase subfamily 4-like N-terminal domain-containing protein</fullName>
    </recommendedName>
</protein>